<comment type="caution">
    <text evidence="1">The sequence shown here is derived from an EMBL/GenBank/DDBJ whole genome shotgun (WGS) entry which is preliminary data.</text>
</comment>
<sequence>MAKHISLKLISIDSGHGDDPISAGCSGTCSVMLVEGDLSRLCVNTEVIACAEEKILSAASILSSMK</sequence>
<proteinExistence type="predicted"/>
<keyword evidence="2" id="KW-1185">Reference proteome</keyword>
<organism evidence="1 2">
    <name type="scientific">Cirrhinus molitorella</name>
    <name type="common">mud carp</name>
    <dbReference type="NCBI Taxonomy" id="172907"/>
    <lineage>
        <taxon>Eukaryota</taxon>
        <taxon>Metazoa</taxon>
        <taxon>Chordata</taxon>
        <taxon>Craniata</taxon>
        <taxon>Vertebrata</taxon>
        <taxon>Euteleostomi</taxon>
        <taxon>Actinopterygii</taxon>
        <taxon>Neopterygii</taxon>
        <taxon>Teleostei</taxon>
        <taxon>Ostariophysi</taxon>
        <taxon>Cypriniformes</taxon>
        <taxon>Cyprinidae</taxon>
        <taxon>Labeoninae</taxon>
        <taxon>Labeonini</taxon>
        <taxon>Cirrhinus</taxon>
    </lineage>
</organism>
<accession>A0ABR3N6M6</accession>
<dbReference type="Proteomes" id="UP001558613">
    <property type="component" value="Unassembled WGS sequence"/>
</dbReference>
<gene>
    <name evidence="1" type="ORF">QQF64_028456</name>
</gene>
<dbReference type="EMBL" id="JAYMGO010000006">
    <property type="protein sequence ID" value="KAL1272594.1"/>
    <property type="molecule type" value="Genomic_DNA"/>
</dbReference>
<name>A0ABR3N6M6_9TELE</name>
<evidence type="ECO:0000313" key="2">
    <source>
        <dbReference type="Proteomes" id="UP001558613"/>
    </source>
</evidence>
<reference evidence="1 2" key="1">
    <citation type="submission" date="2023-09" db="EMBL/GenBank/DDBJ databases">
        <authorList>
            <person name="Wang M."/>
        </authorList>
    </citation>
    <scope>NUCLEOTIDE SEQUENCE [LARGE SCALE GENOMIC DNA]</scope>
    <source>
        <strain evidence="1">GT-2023</strain>
        <tissue evidence="1">Liver</tissue>
    </source>
</reference>
<evidence type="ECO:0000313" key="1">
    <source>
        <dbReference type="EMBL" id="KAL1272594.1"/>
    </source>
</evidence>
<protein>
    <submittedName>
        <fullName evidence="1">Uncharacterized protein</fullName>
    </submittedName>
</protein>